<evidence type="ECO:0000259" key="6">
    <source>
        <dbReference type="PROSITE" id="PS50932"/>
    </source>
</evidence>
<dbReference type="EMBL" id="JBHUFZ010000012">
    <property type="protein sequence ID" value="MFD1889718.1"/>
    <property type="molecule type" value="Genomic_DNA"/>
</dbReference>
<evidence type="ECO:0000313" key="8">
    <source>
        <dbReference type="Proteomes" id="UP001597326"/>
    </source>
</evidence>
<dbReference type="InterPro" id="IPR046335">
    <property type="entry name" value="LacI/GalR-like_sensor"/>
</dbReference>
<evidence type="ECO:0000256" key="4">
    <source>
        <dbReference type="ARBA" id="ARBA00023163"/>
    </source>
</evidence>
<keyword evidence="3 7" id="KW-0238">DNA-binding</keyword>
<keyword evidence="8" id="KW-1185">Reference proteome</keyword>
<keyword evidence="1" id="KW-0678">Repressor</keyword>
<feature type="compositionally biased region" description="Low complexity" evidence="5">
    <location>
        <begin position="331"/>
        <end position="342"/>
    </location>
</feature>
<dbReference type="SUPFAM" id="SSF47413">
    <property type="entry name" value="lambda repressor-like DNA-binding domains"/>
    <property type="match status" value="1"/>
</dbReference>
<reference evidence="8" key="1">
    <citation type="journal article" date="2019" name="Int. J. Syst. Evol. Microbiol.">
        <title>The Global Catalogue of Microorganisms (GCM) 10K type strain sequencing project: providing services to taxonomists for standard genome sequencing and annotation.</title>
        <authorList>
            <consortium name="The Broad Institute Genomics Platform"/>
            <consortium name="The Broad Institute Genome Sequencing Center for Infectious Disease"/>
            <person name="Wu L."/>
            <person name="Ma J."/>
        </authorList>
    </citation>
    <scope>NUCLEOTIDE SEQUENCE [LARGE SCALE GENOMIC DNA]</scope>
    <source>
        <strain evidence="8">CAIM 431</strain>
    </source>
</reference>
<evidence type="ECO:0000256" key="3">
    <source>
        <dbReference type="ARBA" id="ARBA00023125"/>
    </source>
</evidence>
<dbReference type="InterPro" id="IPR000843">
    <property type="entry name" value="HTH_LacI"/>
</dbReference>
<evidence type="ECO:0000256" key="2">
    <source>
        <dbReference type="ARBA" id="ARBA00023015"/>
    </source>
</evidence>
<evidence type="ECO:0000313" key="7">
    <source>
        <dbReference type="EMBL" id="MFD1889718.1"/>
    </source>
</evidence>
<organism evidence="7 8">
    <name type="scientific">Luteococcus peritonei</name>
    <dbReference type="NCBI Taxonomy" id="88874"/>
    <lineage>
        <taxon>Bacteria</taxon>
        <taxon>Bacillati</taxon>
        <taxon>Actinomycetota</taxon>
        <taxon>Actinomycetes</taxon>
        <taxon>Propionibacteriales</taxon>
        <taxon>Propionibacteriaceae</taxon>
        <taxon>Luteococcus</taxon>
    </lineage>
</organism>
<dbReference type="SUPFAM" id="SSF53822">
    <property type="entry name" value="Periplasmic binding protein-like I"/>
    <property type="match status" value="1"/>
</dbReference>
<dbReference type="SMART" id="SM00354">
    <property type="entry name" value="HTH_LACI"/>
    <property type="match status" value="1"/>
</dbReference>
<dbReference type="Proteomes" id="UP001597326">
    <property type="component" value="Unassembled WGS sequence"/>
</dbReference>
<dbReference type="PROSITE" id="PS50932">
    <property type="entry name" value="HTH_LACI_2"/>
    <property type="match status" value="1"/>
</dbReference>
<dbReference type="PANTHER" id="PTHR30146:SF148">
    <property type="entry name" value="HTH-TYPE TRANSCRIPTIONAL REPRESSOR PURR-RELATED"/>
    <property type="match status" value="1"/>
</dbReference>
<dbReference type="CDD" id="cd06267">
    <property type="entry name" value="PBP1_LacI_sugar_binding-like"/>
    <property type="match status" value="1"/>
</dbReference>
<accession>A0ABW4RVQ9</accession>
<protein>
    <submittedName>
        <fullName evidence="7">LacI family DNA-binding transcriptional regulator</fullName>
    </submittedName>
</protein>
<dbReference type="CDD" id="cd01392">
    <property type="entry name" value="HTH_LacI"/>
    <property type="match status" value="1"/>
</dbReference>
<dbReference type="InterPro" id="IPR028082">
    <property type="entry name" value="Peripla_BP_I"/>
</dbReference>
<dbReference type="PANTHER" id="PTHR30146">
    <property type="entry name" value="LACI-RELATED TRANSCRIPTIONAL REPRESSOR"/>
    <property type="match status" value="1"/>
</dbReference>
<evidence type="ECO:0000256" key="1">
    <source>
        <dbReference type="ARBA" id="ARBA00022491"/>
    </source>
</evidence>
<dbReference type="InterPro" id="IPR010982">
    <property type="entry name" value="Lambda_DNA-bd_dom_sf"/>
</dbReference>
<gene>
    <name evidence="7" type="ORF">ACFSCS_05860</name>
</gene>
<dbReference type="Pfam" id="PF13377">
    <property type="entry name" value="Peripla_BP_3"/>
    <property type="match status" value="1"/>
</dbReference>
<keyword evidence="2" id="KW-0805">Transcription regulation</keyword>
<keyword evidence="4" id="KW-0804">Transcription</keyword>
<name>A0ABW4RVQ9_9ACTN</name>
<sequence>MATRPATGVTIYQVAQRAGVSTATVSRALRNDPRISDPTRIAVQEAAAALDYLPRAAARSLAAGNRTHALGLVLPHIDGPYYADLLVGFETAASQAGYSVIITLANPRQDSRAAIRSLAAQVDGIAFMARSAARSDLIEEIARTRPVVTAARSRVGANDAFFVENEDVAEELTSHLLANGRQRIAFVGSPEPGSDLGMRHRGHQAAMTAAGLPTSTHPVFPSEQEGRRFALELLESGMEHDALVCGNDELALAVLQTLQQHGVRVPDDVAITGWDDTVTARYVSPGLTTVSQPVRQLGGMVVQRLSQRIDGADPTAEVVTLPATLAHRTSCGCNPTGGNNPNESNKELP</sequence>
<dbReference type="Pfam" id="PF00356">
    <property type="entry name" value="LacI"/>
    <property type="match status" value="1"/>
</dbReference>
<feature type="domain" description="HTH lacI-type" evidence="6">
    <location>
        <begin position="9"/>
        <end position="63"/>
    </location>
</feature>
<proteinExistence type="predicted"/>
<dbReference type="GO" id="GO:0003677">
    <property type="term" value="F:DNA binding"/>
    <property type="evidence" value="ECO:0007669"/>
    <property type="project" value="UniProtKB-KW"/>
</dbReference>
<evidence type="ECO:0000256" key="5">
    <source>
        <dbReference type="SAM" id="MobiDB-lite"/>
    </source>
</evidence>
<feature type="region of interest" description="Disordered" evidence="5">
    <location>
        <begin position="329"/>
        <end position="349"/>
    </location>
</feature>
<dbReference type="Gene3D" id="1.10.260.40">
    <property type="entry name" value="lambda repressor-like DNA-binding domains"/>
    <property type="match status" value="1"/>
</dbReference>
<dbReference type="RefSeq" id="WP_343872815.1">
    <property type="nucleotide sequence ID" value="NZ_BAAAIX010000010.1"/>
</dbReference>
<comment type="caution">
    <text evidence="7">The sequence shown here is derived from an EMBL/GenBank/DDBJ whole genome shotgun (WGS) entry which is preliminary data.</text>
</comment>
<dbReference type="Gene3D" id="3.40.50.2300">
    <property type="match status" value="2"/>
</dbReference>